<dbReference type="AlphaFoldDB" id="T1JVW0"/>
<feature type="compositionally biased region" description="Basic and acidic residues" evidence="16">
    <location>
        <begin position="287"/>
        <end position="296"/>
    </location>
</feature>
<evidence type="ECO:0000256" key="1">
    <source>
        <dbReference type="ARBA" id="ARBA00001954"/>
    </source>
</evidence>
<dbReference type="InterPro" id="IPR003349">
    <property type="entry name" value="JmjN"/>
</dbReference>
<dbReference type="SMART" id="SM01014">
    <property type="entry name" value="ARID"/>
    <property type="match status" value="1"/>
</dbReference>
<feature type="compositionally biased region" description="Acidic residues" evidence="16">
    <location>
        <begin position="336"/>
        <end position="357"/>
    </location>
</feature>
<feature type="domain" description="ARID" evidence="18">
    <location>
        <begin position="79"/>
        <end position="173"/>
    </location>
</feature>
<keyword evidence="22" id="KW-1185">Reference proteome</keyword>
<dbReference type="SUPFAM" id="SSF57903">
    <property type="entry name" value="FYVE/PHD zinc finger"/>
    <property type="match status" value="1"/>
</dbReference>
<dbReference type="PROSITE" id="PS51184">
    <property type="entry name" value="JMJC"/>
    <property type="match status" value="1"/>
</dbReference>
<protein>
    <recommendedName>
        <fullName evidence="4">[histone H3]-trimethyl-L-lysine(4) demethylase</fullName>
        <ecNumber evidence="4">1.14.11.67</ecNumber>
    </recommendedName>
</protein>
<dbReference type="GO" id="GO:0003677">
    <property type="term" value="F:DNA binding"/>
    <property type="evidence" value="ECO:0007669"/>
    <property type="project" value="InterPro"/>
</dbReference>
<dbReference type="PROSITE" id="PS51011">
    <property type="entry name" value="ARID"/>
    <property type="match status" value="1"/>
</dbReference>
<evidence type="ECO:0000256" key="4">
    <source>
        <dbReference type="ARBA" id="ARBA00012902"/>
    </source>
</evidence>
<dbReference type="Pfam" id="PF00628">
    <property type="entry name" value="PHD"/>
    <property type="match status" value="1"/>
</dbReference>
<reference evidence="22" key="1">
    <citation type="submission" date="2011-08" db="EMBL/GenBank/DDBJ databases">
        <authorList>
            <person name="Rombauts S."/>
        </authorList>
    </citation>
    <scope>NUCLEOTIDE SEQUENCE</scope>
    <source>
        <strain evidence="22">London</strain>
    </source>
</reference>
<dbReference type="InterPro" id="IPR011011">
    <property type="entry name" value="Znf_FYVE_PHD"/>
</dbReference>
<comment type="similarity">
    <text evidence="3">Belongs to the JARID1 histone demethylase family.</text>
</comment>
<dbReference type="PANTHER" id="PTHR10694:SF33">
    <property type="entry name" value="LYSINE-SPECIFIC DEMETHYLASE 5"/>
    <property type="match status" value="1"/>
</dbReference>
<reference evidence="21" key="2">
    <citation type="submission" date="2015-06" db="UniProtKB">
        <authorList>
            <consortium name="EnsemblMetazoa"/>
        </authorList>
    </citation>
    <scope>IDENTIFICATION</scope>
</reference>
<evidence type="ECO:0000313" key="21">
    <source>
        <dbReference type="EnsemblMetazoa" id="tetur02g05990.1"/>
    </source>
</evidence>
<dbReference type="EnsemblMetazoa" id="tetur02g05990.1">
    <property type="protein sequence ID" value="tetur02g05990.1"/>
    <property type="gene ID" value="tetur02g05990"/>
</dbReference>
<dbReference type="eggNOG" id="KOG1246">
    <property type="taxonomic scope" value="Eukaryota"/>
</dbReference>
<dbReference type="Pfam" id="PF02373">
    <property type="entry name" value="JmjC"/>
    <property type="match status" value="1"/>
</dbReference>
<accession>T1JVW0</accession>
<evidence type="ECO:0000259" key="17">
    <source>
        <dbReference type="PROSITE" id="PS50016"/>
    </source>
</evidence>
<dbReference type="SUPFAM" id="SSF51197">
    <property type="entry name" value="Clavaminate synthase-like"/>
    <property type="match status" value="1"/>
</dbReference>
<evidence type="ECO:0000256" key="6">
    <source>
        <dbReference type="ARBA" id="ARBA00022771"/>
    </source>
</evidence>
<name>T1JVW0_TETUR</name>
<evidence type="ECO:0000259" key="20">
    <source>
        <dbReference type="PROSITE" id="PS51184"/>
    </source>
</evidence>
<dbReference type="SMART" id="SM00545">
    <property type="entry name" value="JmjN"/>
    <property type="match status" value="1"/>
</dbReference>
<dbReference type="InterPro" id="IPR001606">
    <property type="entry name" value="ARID_dom"/>
</dbReference>
<dbReference type="Pfam" id="PF01388">
    <property type="entry name" value="ARID"/>
    <property type="match status" value="1"/>
</dbReference>
<dbReference type="Pfam" id="PF02375">
    <property type="entry name" value="JmjN"/>
    <property type="match status" value="1"/>
</dbReference>
<evidence type="ECO:0000259" key="18">
    <source>
        <dbReference type="PROSITE" id="PS51011"/>
    </source>
</evidence>
<dbReference type="Pfam" id="PF21323">
    <property type="entry name" value="KDM5_C-hel"/>
    <property type="match status" value="1"/>
</dbReference>
<evidence type="ECO:0000256" key="2">
    <source>
        <dbReference type="ARBA" id="ARBA00004123"/>
    </source>
</evidence>
<evidence type="ECO:0000256" key="13">
    <source>
        <dbReference type="ARBA" id="ARBA00048734"/>
    </source>
</evidence>
<feature type="domain" description="JmjC" evidence="20">
    <location>
        <begin position="578"/>
        <end position="744"/>
    </location>
</feature>
<keyword evidence="11" id="KW-0408">Iron</keyword>
<keyword evidence="15" id="KW-0175">Coiled coil</keyword>
<dbReference type="STRING" id="32264.T1JVW0"/>
<evidence type="ECO:0000256" key="3">
    <source>
        <dbReference type="ARBA" id="ARBA00006801"/>
    </source>
</evidence>
<evidence type="ECO:0000256" key="5">
    <source>
        <dbReference type="ARBA" id="ARBA00022723"/>
    </source>
</evidence>
<dbReference type="EC" id="1.14.11.67" evidence="4"/>
<evidence type="ECO:0000256" key="14">
    <source>
        <dbReference type="PROSITE-ProRule" id="PRU00146"/>
    </source>
</evidence>
<feature type="compositionally biased region" description="Polar residues" evidence="16">
    <location>
        <begin position="229"/>
        <end position="240"/>
    </location>
</feature>
<keyword evidence="5" id="KW-0479">Metal-binding</keyword>
<dbReference type="Gene3D" id="1.10.150.60">
    <property type="entry name" value="ARID DNA-binding domain"/>
    <property type="match status" value="1"/>
</dbReference>
<dbReference type="InterPro" id="IPR001965">
    <property type="entry name" value="Znf_PHD"/>
</dbReference>
<evidence type="ECO:0000256" key="15">
    <source>
        <dbReference type="SAM" id="Coils"/>
    </source>
</evidence>
<evidence type="ECO:0000256" key="11">
    <source>
        <dbReference type="ARBA" id="ARBA00023004"/>
    </source>
</evidence>
<keyword evidence="7" id="KW-0862">Zinc</keyword>
<feature type="domain" description="JmjN" evidence="19">
    <location>
        <begin position="13"/>
        <end position="55"/>
    </location>
</feature>
<dbReference type="InterPro" id="IPR013083">
    <property type="entry name" value="Znf_RING/FYVE/PHD"/>
</dbReference>
<keyword evidence="12" id="KW-0539">Nucleus</keyword>
<dbReference type="InterPro" id="IPR019787">
    <property type="entry name" value="Znf_PHD-finger"/>
</dbReference>
<dbReference type="HOGENOM" id="CLU_000991_4_0_1"/>
<dbReference type="CDD" id="cd16864">
    <property type="entry name" value="ARID_JARID"/>
    <property type="match status" value="1"/>
</dbReference>
<dbReference type="GO" id="GO:0005634">
    <property type="term" value="C:nucleus"/>
    <property type="evidence" value="ECO:0007669"/>
    <property type="project" value="UniProtKB-SubCell"/>
</dbReference>
<keyword evidence="6 14" id="KW-0863">Zinc-finger</keyword>
<organism evidence="21 22">
    <name type="scientific">Tetranychus urticae</name>
    <name type="common">Two-spotted spider mite</name>
    <dbReference type="NCBI Taxonomy" id="32264"/>
    <lineage>
        <taxon>Eukaryota</taxon>
        <taxon>Metazoa</taxon>
        <taxon>Ecdysozoa</taxon>
        <taxon>Arthropoda</taxon>
        <taxon>Chelicerata</taxon>
        <taxon>Arachnida</taxon>
        <taxon>Acari</taxon>
        <taxon>Acariformes</taxon>
        <taxon>Trombidiformes</taxon>
        <taxon>Prostigmata</taxon>
        <taxon>Eleutherengona</taxon>
        <taxon>Raphignathae</taxon>
        <taxon>Tetranychoidea</taxon>
        <taxon>Tetranychidae</taxon>
        <taxon>Tetranychus</taxon>
    </lineage>
</organism>
<dbReference type="FunFam" id="1.10.150.60:FF:000016">
    <property type="entry name" value="Putative Lysine-specific demethylase 5B"/>
    <property type="match status" value="1"/>
</dbReference>
<evidence type="ECO:0000259" key="19">
    <source>
        <dbReference type="PROSITE" id="PS51183"/>
    </source>
</evidence>
<evidence type="ECO:0000256" key="7">
    <source>
        <dbReference type="ARBA" id="ARBA00022833"/>
    </source>
</evidence>
<dbReference type="PROSITE" id="PS01359">
    <property type="entry name" value="ZF_PHD_1"/>
    <property type="match status" value="1"/>
</dbReference>
<dbReference type="SMART" id="SM00558">
    <property type="entry name" value="JmjC"/>
    <property type="match status" value="1"/>
</dbReference>
<dbReference type="SMART" id="SM00249">
    <property type="entry name" value="PHD"/>
    <property type="match status" value="1"/>
</dbReference>
<dbReference type="PROSITE" id="PS51183">
    <property type="entry name" value="JMJN"/>
    <property type="match status" value="1"/>
</dbReference>
<feature type="compositionally biased region" description="Basic residues" evidence="16">
    <location>
        <begin position="365"/>
        <end position="384"/>
    </location>
</feature>
<feature type="compositionally biased region" description="Basic and acidic residues" evidence="16">
    <location>
        <begin position="411"/>
        <end position="424"/>
    </location>
</feature>
<feature type="coiled-coil region" evidence="15">
    <location>
        <begin position="924"/>
        <end position="951"/>
    </location>
</feature>
<feature type="compositionally biased region" description="Low complexity" evidence="16">
    <location>
        <begin position="258"/>
        <end position="281"/>
    </location>
</feature>
<feature type="domain" description="PHD-type" evidence="17">
    <location>
        <begin position="431"/>
        <end position="481"/>
    </location>
</feature>
<dbReference type="InterPro" id="IPR004198">
    <property type="entry name" value="Znf_C5HC2"/>
</dbReference>
<dbReference type="GO" id="GO:0000785">
    <property type="term" value="C:chromatin"/>
    <property type="evidence" value="ECO:0007669"/>
    <property type="project" value="TreeGrafter"/>
</dbReference>
<dbReference type="PROSITE" id="PS50016">
    <property type="entry name" value="ZF_PHD_2"/>
    <property type="match status" value="1"/>
</dbReference>
<dbReference type="GO" id="GO:0034647">
    <property type="term" value="F:histone H3K4me/H3K4me2/H3K4me3 demethylase activity"/>
    <property type="evidence" value="ECO:0007669"/>
    <property type="project" value="UniProtKB-EC"/>
</dbReference>
<dbReference type="Gene3D" id="3.30.40.10">
    <property type="entry name" value="Zinc/RING finger domain, C3HC4 (zinc finger)"/>
    <property type="match status" value="1"/>
</dbReference>
<keyword evidence="10" id="KW-0560">Oxidoreductase</keyword>
<evidence type="ECO:0000256" key="12">
    <source>
        <dbReference type="ARBA" id="ARBA00023242"/>
    </source>
</evidence>
<dbReference type="InterPro" id="IPR003347">
    <property type="entry name" value="JmjC_dom"/>
</dbReference>
<dbReference type="InterPro" id="IPR048615">
    <property type="entry name" value="KDM5_C-hel"/>
</dbReference>
<dbReference type="SUPFAM" id="SSF46774">
    <property type="entry name" value="ARID-like"/>
    <property type="match status" value="1"/>
</dbReference>
<comment type="subcellular location">
    <subcellularLocation>
        <location evidence="2">Nucleus</location>
    </subcellularLocation>
</comment>
<dbReference type="Proteomes" id="UP000015104">
    <property type="component" value="Unassembled WGS sequence"/>
</dbReference>
<dbReference type="InterPro" id="IPR019786">
    <property type="entry name" value="Zinc_finger_PHD-type_CS"/>
</dbReference>
<proteinExistence type="inferred from homology"/>
<evidence type="ECO:0000256" key="16">
    <source>
        <dbReference type="SAM" id="MobiDB-lite"/>
    </source>
</evidence>
<comment type="cofactor">
    <cofactor evidence="1">
        <name>Fe(2+)</name>
        <dbReference type="ChEBI" id="CHEBI:29033"/>
    </cofactor>
</comment>
<dbReference type="Gene3D" id="2.60.120.650">
    <property type="entry name" value="Cupin"/>
    <property type="match status" value="1"/>
</dbReference>
<keyword evidence="8" id="KW-0156">Chromatin regulator</keyword>
<dbReference type="PANTHER" id="PTHR10694">
    <property type="entry name" value="LYSINE-SPECIFIC DEMETHYLASE"/>
    <property type="match status" value="1"/>
</dbReference>
<sequence>MGPETEFIAPGEAPIFRPSEEDFIKGPLAYISKIRPLAEKHGICKIIPPPSFQPPFAVDVEQFRFTPRVQRLNELEAKTRVKLNFLEQIIKYWDLQGAPFKLPTVEKKVLDLYTLHKVVAEEGGFETCTRERKWSKVAHRMNFNLNPQNKGTISSLLRQHYERILYPFDVFLSGATIGGDLKIPGVKVAHDISPIVETNGKLYEPTPIPIIKESSEKPEIKQEIVNFESSNGDCSKSSFTSDKDASSLGNRTEEPCMTTLKGPSTLSPTSTSTLTSTTPVTANKTNIKTEKTEARQLRTSPRRVGRPITYNVNVDLSRQIRLDRTISAPSSQTSDFNEDETTDCEESKDEDEEEEPSEPIQLRPSPRRLAHKMQAHPGQRRRTSYPRVDKELQRLQVYGAGPKMPGFSSEDSSKIKPQEKNEKQEVKEGKSQICTLCNENTFTHQLLRCAGCDNLFHLYCLIPPLNSMPSGVWHCPRCVALFVQNQPQPFTHEFGFAQSQRDYSLAEFGEMADQFKADYFRLPPHMVPLSRVEKEFWRLVSTMDESVTVEYGADLHTNDFGSGFPTKKSKFISPADLEYIDHPWNLNNLPILEGSVFKYINSNISGMIIPWIYVGMCFSTFCWHNEDHWSYSINYLHWGEAKTWYGVPGDGAEKFEHAMKQVAPELFDSQPDLLHQLVTICNPNILMKAGVPIYRTNQQAGEFVVTFPRAYHAGFNQGLNLAEAVNFAPSEWISIGRICVDHYSMLQRYPVFSHDELICRMASIADQLDIAIAIATYDDMLEMVERENRLRRELDEWGVTQKQQMVFEAIPDDDRQCFYCRTTCYLSSLSCECKSDTFVCLAHRDKLCDKCTPSQYILKYRHSLDDFPEMMTKLKERTTTYEEWLVKVKKVLNGDTDEIVHFSEVQNLAEEAKVKFFPTNTDVYEQLKLLIEDMKEQSKVQKKMIEQAKKRENISILKRLKVELLGRNSSINYTNEMDLDSDDVTCMMRNKKLKKAV</sequence>
<evidence type="ECO:0000256" key="8">
    <source>
        <dbReference type="ARBA" id="ARBA00022853"/>
    </source>
</evidence>
<comment type="catalytic activity">
    <reaction evidence="13">
        <text>N(6),N(6),N(6)-trimethyl-L-lysyl(4)-[histone H3] + 3 2-oxoglutarate + 3 O2 = L-lysyl(4)-[histone H3] + 3 formaldehyde + 3 succinate + 3 CO2</text>
        <dbReference type="Rhea" id="RHEA:60208"/>
        <dbReference type="Rhea" id="RHEA-COMP:15537"/>
        <dbReference type="Rhea" id="RHEA-COMP:15547"/>
        <dbReference type="ChEBI" id="CHEBI:15379"/>
        <dbReference type="ChEBI" id="CHEBI:16526"/>
        <dbReference type="ChEBI" id="CHEBI:16810"/>
        <dbReference type="ChEBI" id="CHEBI:16842"/>
        <dbReference type="ChEBI" id="CHEBI:29969"/>
        <dbReference type="ChEBI" id="CHEBI:30031"/>
        <dbReference type="ChEBI" id="CHEBI:61961"/>
        <dbReference type="EC" id="1.14.11.67"/>
    </reaction>
</comment>
<dbReference type="GO" id="GO:0006355">
    <property type="term" value="P:regulation of DNA-templated transcription"/>
    <property type="evidence" value="ECO:0007669"/>
    <property type="project" value="TreeGrafter"/>
</dbReference>
<evidence type="ECO:0000256" key="10">
    <source>
        <dbReference type="ARBA" id="ARBA00023002"/>
    </source>
</evidence>
<dbReference type="Pfam" id="PF02928">
    <property type="entry name" value="zf-C5HC2"/>
    <property type="match status" value="1"/>
</dbReference>
<dbReference type="InterPro" id="IPR036431">
    <property type="entry name" value="ARID_dom_sf"/>
</dbReference>
<evidence type="ECO:0000313" key="22">
    <source>
        <dbReference type="Proteomes" id="UP000015104"/>
    </source>
</evidence>
<dbReference type="GO" id="GO:0008270">
    <property type="term" value="F:zinc ion binding"/>
    <property type="evidence" value="ECO:0007669"/>
    <property type="project" value="UniProtKB-KW"/>
</dbReference>
<dbReference type="EMBL" id="CAEY01000797">
    <property type="status" value="NOT_ANNOTATED_CDS"/>
    <property type="molecule type" value="Genomic_DNA"/>
</dbReference>
<evidence type="ECO:0000256" key="9">
    <source>
        <dbReference type="ARBA" id="ARBA00022964"/>
    </source>
</evidence>
<keyword evidence="9" id="KW-0223">Dioxygenase</keyword>
<dbReference type="SMART" id="SM00501">
    <property type="entry name" value="BRIGHT"/>
    <property type="match status" value="1"/>
</dbReference>
<feature type="region of interest" description="Disordered" evidence="16">
    <location>
        <begin position="323"/>
        <end position="424"/>
    </location>
</feature>
<feature type="region of interest" description="Disordered" evidence="16">
    <location>
        <begin position="229"/>
        <end position="306"/>
    </location>
</feature>